<protein>
    <submittedName>
        <fullName evidence="3">H-2 class II histocompatibility antigen, E-S beta chain isoform X1</fullName>
    </submittedName>
</protein>
<feature type="domain" description="MHC class II beta chain N-terminal" evidence="2">
    <location>
        <begin position="8"/>
        <end position="83"/>
    </location>
</feature>
<comment type="caution">
    <text evidence="3">The sequence shown here is derived from an EMBL/GenBank/DDBJ whole genome shotgun (WGS) entry which is preliminary data.</text>
</comment>
<dbReference type="Gene3D" id="3.10.320.10">
    <property type="entry name" value="Class II Histocompatibility Antigen, M Beta Chain, Chain B, domain 1"/>
    <property type="match status" value="1"/>
</dbReference>
<organism evidence="3 4">
    <name type="scientific">Silurus asotus</name>
    <name type="common">Amur catfish</name>
    <name type="synonym">Parasilurus asotus</name>
    <dbReference type="NCBI Taxonomy" id="30991"/>
    <lineage>
        <taxon>Eukaryota</taxon>
        <taxon>Metazoa</taxon>
        <taxon>Chordata</taxon>
        <taxon>Craniata</taxon>
        <taxon>Vertebrata</taxon>
        <taxon>Euteleostomi</taxon>
        <taxon>Actinopterygii</taxon>
        <taxon>Neopterygii</taxon>
        <taxon>Teleostei</taxon>
        <taxon>Ostariophysi</taxon>
        <taxon>Siluriformes</taxon>
        <taxon>Siluridae</taxon>
        <taxon>Silurus</taxon>
    </lineage>
</organism>
<dbReference type="SMART" id="SM00921">
    <property type="entry name" value="MHC_II_beta"/>
    <property type="match status" value="1"/>
</dbReference>
<evidence type="ECO:0000256" key="1">
    <source>
        <dbReference type="ARBA" id="ARBA00023180"/>
    </source>
</evidence>
<dbReference type="GO" id="GO:0042613">
    <property type="term" value="C:MHC class II protein complex"/>
    <property type="evidence" value="ECO:0007669"/>
    <property type="project" value="InterPro"/>
</dbReference>
<evidence type="ECO:0000313" key="3">
    <source>
        <dbReference type="EMBL" id="KAI5606385.1"/>
    </source>
</evidence>
<keyword evidence="1" id="KW-0325">Glycoprotein</keyword>
<accession>A0AAD5F7U2</accession>
<evidence type="ECO:0000313" key="4">
    <source>
        <dbReference type="Proteomes" id="UP001205998"/>
    </source>
</evidence>
<feature type="non-terminal residue" evidence="3">
    <location>
        <position position="90"/>
    </location>
</feature>
<dbReference type="InterPro" id="IPR000353">
    <property type="entry name" value="MHC_II_b_N"/>
</dbReference>
<reference evidence="3" key="1">
    <citation type="submission" date="2018-07" db="EMBL/GenBank/DDBJ databases">
        <title>Comparative genomics of catfishes provides insights into carnivory and benthic adaptation.</title>
        <authorList>
            <person name="Zhang Y."/>
            <person name="Wang D."/>
            <person name="Peng Z."/>
            <person name="Zheng S."/>
            <person name="Shao F."/>
            <person name="Tao W."/>
        </authorList>
    </citation>
    <scope>NUCLEOTIDE SEQUENCE</scope>
    <source>
        <strain evidence="3">Chongqing</strain>
    </source>
</reference>
<evidence type="ECO:0000259" key="2">
    <source>
        <dbReference type="SMART" id="SM00921"/>
    </source>
</evidence>
<dbReference type="EMBL" id="MU600194">
    <property type="protein sequence ID" value="KAI5606385.1"/>
    <property type="molecule type" value="Genomic_DNA"/>
</dbReference>
<dbReference type="SUPFAM" id="SSF54452">
    <property type="entry name" value="MHC antigen-recognition domain"/>
    <property type="match status" value="1"/>
</dbReference>
<keyword evidence="4" id="KW-1185">Reference proteome</keyword>
<dbReference type="GO" id="GO:0019882">
    <property type="term" value="P:antigen processing and presentation"/>
    <property type="evidence" value="ECO:0007669"/>
    <property type="project" value="InterPro"/>
</dbReference>
<name>A0AAD5F7U2_SILAS</name>
<dbReference type="AlphaFoldDB" id="A0AAD5F7U2"/>
<dbReference type="Pfam" id="PF00969">
    <property type="entry name" value="MHC_II_beta"/>
    <property type="match status" value="1"/>
</dbReference>
<dbReference type="GO" id="GO:0006955">
    <property type="term" value="P:immune response"/>
    <property type="evidence" value="ECO:0007669"/>
    <property type="project" value="InterPro"/>
</dbReference>
<dbReference type="Proteomes" id="UP001205998">
    <property type="component" value="Unassembled WGS sequence"/>
</dbReference>
<gene>
    <name evidence="3" type="ORF">C0J50_12549</name>
</gene>
<dbReference type="InterPro" id="IPR014745">
    <property type="entry name" value="MHC_II_a/b_N"/>
</dbReference>
<sequence>GDFLALPSQCIWSKEDLGDMEYIRPQIINKIKYTEYNSTLGKFTGYTETGVRNAQEWNKDTARLQRLKAEVERYCKGNVQIYYTNIFSKT</sequence>
<feature type="non-terminal residue" evidence="3">
    <location>
        <position position="1"/>
    </location>
</feature>
<proteinExistence type="predicted"/>
<dbReference type="InterPro" id="IPR011162">
    <property type="entry name" value="MHC_I/II-like_Ag-recog"/>
</dbReference>